<evidence type="ECO:0000313" key="2">
    <source>
        <dbReference type="Proteomes" id="UP001501842"/>
    </source>
</evidence>
<name>A0ABN3TU24_9ACTN</name>
<dbReference type="GO" id="GO:0003677">
    <property type="term" value="F:DNA binding"/>
    <property type="evidence" value="ECO:0007669"/>
    <property type="project" value="UniProtKB-KW"/>
</dbReference>
<dbReference type="PANTHER" id="PTHR38479">
    <property type="entry name" value="LMO0824 PROTEIN"/>
    <property type="match status" value="1"/>
</dbReference>
<accession>A0ABN3TU24</accession>
<keyword evidence="1" id="KW-0238">DNA-binding</keyword>
<dbReference type="RefSeq" id="WP_344448305.1">
    <property type="nucleotide sequence ID" value="NZ_BAAATZ010000002.1"/>
</dbReference>
<gene>
    <name evidence="1" type="ORF">GCM10010439_03790</name>
</gene>
<sequence length="366" mass="40492">MTRLEKVLDRRRLNRALLRRQLLSERSKLGTEDALRHLLGLQSQQPIPPYFGLWSRVEGFAPEDLAGPLTERRAVRATLMRCTVHVVTADDCRRLRHVMGPVIDRQLYGNPGRAAELKKIPDLERLAEAARELLAEPRGSKELGELLAERWPQCKPAELARIAQFVVPVVQTPPRGLWGRSSRPAWAAVESWLGSPVDRTAEVGEVVCRYLAAFGPASVADMQKWSGLTGLTEICSRLELRTFRDEQGRLLYDVPDAPLPDEDAPAPVRFLAEYDNAILSHADRSRIIDDLHVAKVISKNGIVKGTVLVDGFVAGVWKLEKAALTVTPFAALSAMHAEEVEAEGHRLAAFAEPAARARSVRIAPVG</sequence>
<proteinExistence type="predicted"/>
<comment type="caution">
    <text evidence="1">The sequence shown here is derived from an EMBL/GenBank/DDBJ whole genome shotgun (WGS) entry which is preliminary data.</text>
</comment>
<dbReference type="Pfam" id="PF06224">
    <property type="entry name" value="AlkZ-like"/>
    <property type="match status" value="1"/>
</dbReference>
<dbReference type="InterPro" id="IPR009351">
    <property type="entry name" value="AlkZ-like"/>
</dbReference>
<dbReference type="PANTHER" id="PTHR38479:SF2">
    <property type="entry name" value="WINGED HELIX DNA-BINDING DOMAIN-CONTAINING PROTEIN"/>
    <property type="match status" value="1"/>
</dbReference>
<dbReference type="EMBL" id="BAAATZ010000002">
    <property type="protein sequence ID" value="GAA2719070.1"/>
    <property type="molecule type" value="Genomic_DNA"/>
</dbReference>
<dbReference type="Proteomes" id="UP001501842">
    <property type="component" value="Unassembled WGS sequence"/>
</dbReference>
<reference evidence="1 2" key="1">
    <citation type="journal article" date="2019" name="Int. J. Syst. Evol. Microbiol.">
        <title>The Global Catalogue of Microorganisms (GCM) 10K type strain sequencing project: providing services to taxonomists for standard genome sequencing and annotation.</title>
        <authorList>
            <consortium name="The Broad Institute Genomics Platform"/>
            <consortium name="The Broad Institute Genome Sequencing Center for Infectious Disease"/>
            <person name="Wu L."/>
            <person name="Ma J."/>
        </authorList>
    </citation>
    <scope>NUCLEOTIDE SEQUENCE [LARGE SCALE GENOMIC DNA]</scope>
    <source>
        <strain evidence="1 2">JCM 8201</strain>
    </source>
</reference>
<organism evidence="1 2">
    <name type="scientific">Actinocorallia aurantiaca</name>
    <dbReference type="NCBI Taxonomy" id="46204"/>
    <lineage>
        <taxon>Bacteria</taxon>
        <taxon>Bacillati</taxon>
        <taxon>Actinomycetota</taxon>
        <taxon>Actinomycetes</taxon>
        <taxon>Streptosporangiales</taxon>
        <taxon>Thermomonosporaceae</taxon>
        <taxon>Actinocorallia</taxon>
    </lineage>
</organism>
<evidence type="ECO:0000313" key="1">
    <source>
        <dbReference type="EMBL" id="GAA2719070.1"/>
    </source>
</evidence>
<protein>
    <submittedName>
        <fullName evidence="1">Winged helix DNA-binding domain-containing protein</fullName>
    </submittedName>
</protein>
<keyword evidence="2" id="KW-1185">Reference proteome</keyword>